<reference evidence="7" key="1">
    <citation type="journal article" date="2020" name="Front. Microbiol.">
        <title>Characterization of Two Mitochondrial Genomes and Gene Expression Analysis Reveal Clues for Variations, Evolution, and Large-Sclerotium Formation in Medical Fungus Wolfiporia cocos.</title>
        <authorList>
            <person name="Chen M."/>
            <person name="Chen N."/>
            <person name="Wu T."/>
            <person name="Bian Y."/>
            <person name="Deng Y."/>
            <person name="Xu Z."/>
        </authorList>
    </citation>
    <scope>NUCLEOTIDE SEQUENCE</scope>
    <source>
        <strain evidence="7">BL16</strain>
    </source>
</reference>
<dbReference type="GO" id="GO:1990904">
    <property type="term" value="C:ribonucleoprotein complex"/>
    <property type="evidence" value="ECO:0007669"/>
    <property type="project" value="UniProtKB-KW"/>
</dbReference>
<protein>
    <recommendedName>
        <fullName evidence="6">Small ribosomal subunit protein uS3m</fullName>
    </recommendedName>
</protein>
<evidence type="ECO:0000313" key="7">
    <source>
        <dbReference type="EMBL" id="QNH92647.1"/>
    </source>
</evidence>
<dbReference type="InterPro" id="IPR007980">
    <property type="entry name" value="Ribosomal_uS3m_fun"/>
</dbReference>
<dbReference type="GO" id="GO:0003735">
    <property type="term" value="F:structural constituent of ribosome"/>
    <property type="evidence" value="ECO:0007669"/>
    <property type="project" value="InterPro"/>
</dbReference>
<keyword evidence="4 7" id="KW-0496">Mitochondrion</keyword>
<organism evidence="7">
    <name type="scientific">Wolfiporia cocos</name>
    <dbReference type="NCBI Taxonomy" id="81056"/>
    <lineage>
        <taxon>Eukaryota</taxon>
        <taxon>Fungi</taxon>
        <taxon>Dikarya</taxon>
        <taxon>Basidiomycota</taxon>
        <taxon>Agaricomycotina</taxon>
        <taxon>Agaricomycetes</taxon>
        <taxon>Polyporales</taxon>
        <taxon>Phaeolaceae</taxon>
        <taxon>Wolfiporia</taxon>
    </lineage>
</organism>
<dbReference type="GeneID" id="59143089"/>
<comment type="similarity">
    <text evidence="2">Belongs to the universal ribosomal protein uS3 family.</text>
</comment>
<evidence type="ECO:0000256" key="3">
    <source>
        <dbReference type="ARBA" id="ARBA00022980"/>
    </source>
</evidence>
<dbReference type="RefSeq" id="YP_009926587.1">
    <property type="nucleotide sequence ID" value="NC_050681.1"/>
</dbReference>
<sequence>MNLQTVNLNKGALATRNSNIVSLIEYSKNLNKLSSNLRDRNQKILNTKEQVAVLDVQIQNNNNPCCLAPHPVGPTQLSSNLNSGCATPTRYYETIDMLNLSCPIGPRNKSIGLNQLEASNRNICAGGMNKNNNLNNNNKFNFDIARSQNINYQFNNSKNRLLNNISNILQNSFLTMSSLISKPVFNITPQKVVIHLFFFLVNNNKNSNLNLSSGNIQGINRAQYTTGGKVQGSATNKEKFLAFNSKNLELICANLSKTLNKQVELDLVRLHYPYHDSNILANLLGRICDINFKPYISILDIIYNSANIKNTTTMLPQSNSIIPTFLTGIKIRLAGRLLKQKIIPRQTVKISQHGSLTRSSSDIRSISRFTTKNRRGTFSITTTLGHTFF</sequence>
<evidence type="ECO:0000256" key="4">
    <source>
        <dbReference type="ARBA" id="ARBA00023128"/>
    </source>
</evidence>
<dbReference type="AlphaFoldDB" id="A0A7G7YDS7"/>
<dbReference type="GO" id="GO:0005739">
    <property type="term" value="C:mitochondrion"/>
    <property type="evidence" value="ECO:0007669"/>
    <property type="project" value="UniProtKB-SubCell"/>
</dbReference>
<dbReference type="GO" id="GO:0005840">
    <property type="term" value="C:ribosome"/>
    <property type="evidence" value="ECO:0007669"/>
    <property type="project" value="UniProtKB-KW"/>
</dbReference>
<geneLocation type="mitochondrion" evidence="7"/>
<keyword evidence="5" id="KW-0687">Ribonucleoprotein</keyword>
<keyword evidence="3 7" id="KW-0689">Ribosomal protein</keyword>
<evidence type="ECO:0000256" key="1">
    <source>
        <dbReference type="ARBA" id="ARBA00004173"/>
    </source>
</evidence>
<evidence type="ECO:0000256" key="5">
    <source>
        <dbReference type="ARBA" id="ARBA00023274"/>
    </source>
</evidence>
<comment type="subcellular location">
    <subcellularLocation>
        <location evidence="1">Mitochondrion</location>
    </subcellularLocation>
</comment>
<evidence type="ECO:0000256" key="2">
    <source>
        <dbReference type="ARBA" id="ARBA00010761"/>
    </source>
</evidence>
<gene>
    <name evidence="7" type="primary">rps3</name>
</gene>
<dbReference type="Pfam" id="PF05316">
    <property type="entry name" value="VAR1"/>
    <property type="match status" value="1"/>
</dbReference>
<dbReference type="EMBL" id="MT079861">
    <property type="protein sequence ID" value="QNH92647.1"/>
    <property type="molecule type" value="Genomic_DNA"/>
</dbReference>
<name>A0A7G7YDS7_9APHY</name>
<accession>A0A7G7YDS7</accession>
<proteinExistence type="inferred from homology"/>
<evidence type="ECO:0000256" key="6">
    <source>
        <dbReference type="ARBA" id="ARBA00035157"/>
    </source>
</evidence>
<dbReference type="GO" id="GO:0006412">
    <property type="term" value="P:translation"/>
    <property type="evidence" value="ECO:0007669"/>
    <property type="project" value="InterPro"/>
</dbReference>